<feature type="region of interest" description="Disordered" evidence="1">
    <location>
        <begin position="1"/>
        <end position="53"/>
    </location>
</feature>
<protein>
    <submittedName>
        <fullName evidence="2">Uncharacterized protein</fullName>
    </submittedName>
</protein>
<proteinExistence type="predicted"/>
<dbReference type="EMBL" id="JBHTLS010000135">
    <property type="protein sequence ID" value="MFD1107439.1"/>
    <property type="molecule type" value="Genomic_DNA"/>
</dbReference>
<reference evidence="3" key="1">
    <citation type="journal article" date="2019" name="Int. J. Syst. Evol. Microbiol.">
        <title>The Global Catalogue of Microorganisms (GCM) 10K type strain sequencing project: providing services to taxonomists for standard genome sequencing and annotation.</title>
        <authorList>
            <consortium name="The Broad Institute Genomics Platform"/>
            <consortium name="The Broad Institute Genome Sequencing Center for Infectious Disease"/>
            <person name="Wu L."/>
            <person name="Ma J."/>
        </authorList>
    </citation>
    <scope>NUCLEOTIDE SEQUENCE [LARGE SCALE GENOMIC DNA]</scope>
    <source>
        <strain evidence="3">CCUG 54329</strain>
    </source>
</reference>
<comment type="caution">
    <text evidence="2">The sequence shown here is derived from an EMBL/GenBank/DDBJ whole genome shotgun (WGS) entry which is preliminary data.</text>
</comment>
<gene>
    <name evidence="2" type="ORF">ACFQ24_21435</name>
</gene>
<accession>A0ABW3P8K8</accession>
<keyword evidence="3" id="KW-1185">Reference proteome</keyword>
<evidence type="ECO:0000313" key="3">
    <source>
        <dbReference type="Proteomes" id="UP001597203"/>
    </source>
</evidence>
<evidence type="ECO:0000313" key="2">
    <source>
        <dbReference type="EMBL" id="MFD1107439.1"/>
    </source>
</evidence>
<dbReference type="RefSeq" id="WP_380914994.1">
    <property type="nucleotide sequence ID" value="NZ_JBHTLS010000135.1"/>
</dbReference>
<evidence type="ECO:0000256" key="1">
    <source>
        <dbReference type="SAM" id="MobiDB-lite"/>
    </source>
</evidence>
<organism evidence="2 3">
    <name type="scientific">Sphingobium olei</name>
    <dbReference type="NCBI Taxonomy" id="420955"/>
    <lineage>
        <taxon>Bacteria</taxon>
        <taxon>Pseudomonadati</taxon>
        <taxon>Pseudomonadota</taxon>
        <taxon>Alphaproteobacteria</taxon>
        <taxon>Sphingomonadales</taxon>
        <taxon>Sphingomonadaceae</taxon>
        <taxon>Sphingobium</taxon>
    </lineage>
</organism>
<sequence length="53" mass="5572">MTKPDTEDQPAEGSPDIPPPQEGSPGTEDGPDQPGKDAAVPESIDDETRRDTP</sequence>
<name>A0ABW3P8K8_9SPHN</name>
<dbReference type="Proteomes" id="UP001597203">
    <property type="component" value="Unassembled WGS sequence"/>
</dbReference>